<dbReference type="GO" id="GO:0016491">
    <property type="term" value="F:oxidoreductase activity"/>
    <property type="evidence" value="ECO:0007669"/>
    <property type="project" value="UniProtKB-KW"/>
</dbReference>
<evidence type="ECO:0000313" key="4">
    <source>
        <dbReference type="EMBL" id="SDL26696.1"/>
    </source>
</evidence>
<dbReference type="RefSeq" id="WP_074566054.1">
    <property type="nucleotide sequence ID" value="NZ_FNGX01000001.1"/>
</dbReference>
<proteinExistence type="inferred from homology"/>
<organism evidence="4 5">
    <name type="scientific">Streptococcus equinus</name>
    <name type="common">Streptococcus bovis</name>
    <dbReference type="NCBI Taxonomy" id="1335"/>
    <lineage>
        <taxon>Bacteria</taxon>
        <taxon>Bacillati</taxon>
        <taxon>Bacillota</taxon>
        <taxon>Bacilli</taxon>
        <taxon>Lactobacillales</taxon>
        <taxon>Streptococcaceae</taxon>
        <taxon>Streptococcus</taxon>
    </lineage>
</organism>
<dbReference type="Pfam" id="PF13561">
    <property type="entry name" value="adh_short_C2"/>
    <property type="match status" value="1"/>
</dbReference>
<accession>A0A1G9INT1</accession>
<dbReference type="EMBL" id="FNGX01000001">
    <property type="protein sequence ID" value="SDL26696.1"/>
    <property type="molecule type" value="Genomic_DNA"/>
</dbReference>
<protein>
    <submittedName>
        <fullName evidence="4">3-oxoacyl-[acyl-carrier protein] reductase</fullName>
    </submittedName>
</protein>
<evidence type="ECO:0000256" key="1">
    <source>
        <dbReference type="ARBA" id="ARBA00006484"/>
    </source>
</evidence>
<comment type="similarity">
    <text evidence="1">Belongs to the short-chain dehydrogenases/reductases (SDR) family.</text>
</comment>
<dbReference type="InterPro" id="IPR002347">
    <property type="entry name" value="SDR_fam"/>
</dbReference>
<dbReference type="AlphaFoldDB" id="A0A1G9INT1"/>
<keyword evidence="3" id="KW-0560">Oxidoreductase</keyword>
<dbReference type="CDD" id="cd05233">
    <property type="entry name" value="SDR_c"/>
    <property type="match status" value="1"/>
</dbReference>
<dbReference type="Proteomes" id="UP000183162">
    <property type="component" value="Unassembled WGS sequence"/>
</dbReference>
<sequence>MGYKKTIRKIAKFILSSQPSTFVNVNVGQIQSGDMLKGKKVVITGGGSGLGFAMAKKFISEGAKVVISGRNEKKLKKAVSELGDNSHYLVYDVCDVKNCEKFLTKSSEILDGLDVLVCNAGISLHENIFFNVTEEGFDKQFDTKFKAGYFLGKSFLEMKLSDKSRTTGSELLFISSETGNQCYDIPYGLANSAVNSMVAAFSHRVYKEGIRVNAIAPGVTLTDMTKDYADSSDGNLWRDCSSGRVFLPEEVAEVACFLLSGASKCISGEVIHCNAANHRKVFWNESE</sequence>
<dbReference type="InterPro" id="IPR052178">
    <property type="entry name" value="Sec_Metab_Biosynth_SDR"/>
</dbReference>
<dbReference type="InterPro" id="IPR036291">
    <property type="entry name" value="NAD(P)-bd_dom_sf"/>
</dbReference>
<reference evidence="4 5" key="1">
    <citation type="submission" date="2016-10" db="EMBL/GenBank/DDBJ databases">
        <authorList>
            <person name="de Groot N.N."/>
        </authorList>
    </citation>
    <scope>NUCLEOTIDE SEQUENCE [LARGE SCALE GENOMIC DNA]</scope>
    <source>
        <strain evidence="4 5">Sb09</strain>
    </source>
</reference>
<keyword evidence="2" id="KW-0521">NADP</keyword>
<name>A0A1G9INT1_STREI</name>
<dbReference type="PANTHER" id="PTHR43618">
    <property type="entry name" value="7-ALPHA-HYDROXYSTEROID DEHYDROGENASE"/>
    <property type="match status" value="1"/>
</dbReference>
<dbReference type="SUPFAM" id="SSF51735">
    <property type="entry name" value="NAD(P)-binding Rossmann-fold domains"/>
    <property type="match status" value="1"/>
</dbReference>
<evidence type="ECO:0000256" key="3">
    <source>
        <dbReference type="ARBA" id="ARBA00023002"/>
    </source>
</evidence>
<gene>
    <name evidence="4" type="ORF">SAMN05216400_0265</name>
</gene>
<evidence type="ECO:0000256" key="2">
    <source>
        <dbReference type="ARBA" id="ARBA00022857"/>
    </source>
</evidence>
<dbReference type="PRINTS" id="PR00081">
    <property type="entry name" value="GDHRDH"/>
</dbReference>
<dbReference type="Gene3D" id="3.40.50.720">
    <property type="entry name" value="NAD(P)-binding Rossmann-like Domain"/>
    <property type="match status" value="1"/>
</dbReference>
<dbReference type="PANTHER" id="PTHR43618:SF8">
    <property type="entry name" value="7ALPHA-HYDROXYSTEROID DEHYDROGENASE"/>
    <property type="match status" value="1"/>
</dbReference>
<dbReference type="OrthoDB" id="9809821at2"/>
<evidence type="ECO:0000313" key="5">
    <source>
        <dbReference type="Proteomes" id="UP000183162"/>
    </source>
</evidence>